<keyword evidence="6 7" id="KW-0472">Membrane</keyword>
<evidence type="ECO:0000256" key="2">
    <source>
        <dbReference type="ARBA" id="ARBA00009045"/>
    </source>
</evidence>
<keyword evidence="4" id="KW-0378">Hydrolase</keyword>
<gene>
    <name evidence="9" type="ORF">SAMN05192584_114131</name>
</gene>
<keyword evidence="5 7" id="KW-1133">Transmembrane helix</keyword>
<feature type="transmembrane region" description="Helical" evidence="7">
    <location>
        <begin position="244"/>
        <end position="262"/>
    </location>
</feature>
<evidence type="ECO:0000313" key="10">
    <source>
        <dbReference type="Proteomes" id="UP000198928"/>
    </source>
</evidence>
<dbReference type="InterPro" id="IPR022764">
    <property type="entry name" value="Peptidase_S54_rhomboid_dom"/>
</dbReference>
<keyword evidence="10" id="KW-1185">Reference proteome</keyword>
<name>A0A1I4FRY5_9ACTN</name>
<dbReference type="InterPro" id="IPR035952">
    <property type="entry name" value="Rhomboid-like_sf"/>
</dbReference>
<sequence>MEDQQGGARPAMPRCYRHPDRETGISCARCDRPICPECMIPASVGYQCPECVRGGFGTGSAAGDARPRTLAGGAVAADQRLVTKVLLGINVAVFFAVLAADDRSLLGALTMLGYAYDPAAADWAGVADGEWYRMLTSAFLHQEIWHIGFNMLALWWLGPQLEAALGRWRFLGLYLLSALGGSALTYLLAAQNQESLGASGAIYGLFGATAVLVRRMRYDMRPILVLLAINLLITFRIPNIAWEAHIGGLVVGAVIAYAMVYAPRARRALVQYGTMAAVLLVIAVVCVVRTVELLGR</sequence>
<dbReference type="PANTHER" id="PTHR43731:SF14">
    <property type="entry name" value="PRESENILIN-ASSOCIATED RHOMBOID-LIKE PROTEIN, MITOCHONDRIAL"/>
    <property type="match status" value="1"/>
</dbReference>
<dbReference type="InterPro" id="IPR050925">
    <property type="entry name" value="Rhomboid_protease_S54"/>
</dbReference>
<evidence type="ECO:0000259" key="8">
    <source>
        <dbReference type="Pfam" id="PF01694"/>
    </source>
</evidence>
<evidence type="ECO:0000256" key="3">
    <source>
        <dbReference type="ARBA" id="ARBA00022692"/>
    </source>
</evidence>
<organism evidence="9 10">
    <name type="scientific">Streptomyces pini</name>
    <dbReference type="NCBI Taxonomy" id="1520580"/>
    <lineage>
        <taxon>Bacteria</taxon>
        <taxon>Bacillati</taxon>
        <taxon>Actinomycetota</taxon>
        <taxon>Actinomycetes</taxon>
        <taxon>Kitasatosporales</taxon>
        <taxon>Streptomycetaceae</taxon>
        <taxon>Streptomyces</taxon>
    </lineage>
</organism>
<feature type="transmembrane region" description="Helical" evidence="7">
    <location>
        <begin position="220"/>
        <end position="238"/>
    </location>
</feature>
<dbReference type="GO" id="GO:0016020">
    <property type="term" value="C:membrane"/>
    <property type="evidence" value="ECO:0007669"/>
    <property type="project" value="UniProtKB-SubCell"/>
</dbReference>
<feature type="domain" description="Peptidase S54 rhomboid" evidence="8">
    <location>
        <begin position="129"/>
        <end position="260"/>
    </location>
</feature>
<evidence type="ECO:0000256" key="1">
    <source>
        <dbReference type="ARBA" id="ARBA00004141"/>
    </source>
</evidence>
<evidence type="ECO:0000256" key="5">
    <source>
        <dbReference type="ARBA" id="ARBA00022989"/>
    </source>
</evidence>
<dbReference type="GO" id="GO:0006508">
    <property type="term" value="P:proteolysis"/>
    <property type="evidence" value="ECO:0007669"/>
    <property type="project" value="UniProtKB-KW"/>
</dbReference>
<dbReference type="PANTHER" id="PTHR43731">
    <property type="entry name" value="RHOMBOID PROTEASE"/>
    <property type="match status" value="1"/>
</dbReference>
<dbReference type="SUPFAM" id="SSF144091">
    <property type="entry name" value="Rhomboid-like"/>
    <property type="match status" value="1"/>
</dbReference>
<dbReference type="Pfam" id="PF01694">
    <property type="entry name" value="Rhomboid"/>
    <property type="match status" value="1"/>
</dbReference>
<dbReference type="GO" id="GO:0004252">
    <property type="term" value="F:serine-type endopeptidase activity"/>
    <property type="evidence" value="ECO:0007669"/>
    <property type="project" value="InterPro"/>
</dbReference>
<feature type="transmembrane region" description="Helical" evidence="7">
    <location>
        <begin position="170"/>
        <end position="189"/>
    </location>
</feature>
<dbReference type="EMBL" id="FOSG01000014">
    <property type="protein sequence ID" value="SFL19556.1"/>
    <property type="molecule type" value="Genomic_DNA"/>
</dbReference>
<dbReference type="OrthoDB" id="9807874at2"/>
<dbReference type="AlphaFoldDB" id="A0A1I4FRY5"/>
<feature type="transmembrane region" description="Helical" evidence="7">
    <location>
        <begin position="269"/>
        <end position="291"/>
    </location>
</feature>
<evidence type="ECO:0000313" key="9">
    <source>
        <dbReference type="EMBL" id="SFL19556.1"/>
    </source>
</evidence>
<protein>
    <submittedName>
        <fullName evidence="9">Membrane associated serine protease, rhomboid family</fullName>
    </submittedName>
</protein>
<dbReference type="RefSeq" id="WP_093851021.1">
    <property type="nucleotide sequence ID" value="NZ_FOSG01000014.1"/>
</dbReference>
<comment type="similarity">
    <text evidence="2">Belongs to the peptidase S54 family.</text>
</comment>
<evidence type="ECO:0000256" key="6">
    <source>
        <dbReference type="ARBA" id="ARBA00023136"/>
    </source>
</evidence>
<evidence type="ECO:0000256" key="7">
    <source>
        <dbReference type="SAM" id="Phobius"/>
    </source>
</evidence>
<feature type="transmembrane region" description="Helical" evidence="7">
    <location>
        <begin position="81"/>
        <end position="100"/>
    </location>
</feature>
<feature type="transmembrane region" description="Helical" evidence="7">
    <location>
        <begin position="195"/>
        <end position="213"/>
    </location>
</feature>
<dbReference type="Gene3D" id="1.20.1540.10">
    <property type="entry name" value="Rhomboid-like"/>
    <property type="match status" value="1"/>
</dbReference>
<keyword evidence="3 7" id="KW-0812">Transmembrane</keyword>
<comment type="subcellular location">
    <subcellularLocation>
        <location evidence="1">Membrane</location>
        <topology evidence="1">Multi-pass membrane protein</topology>
    </subcellularLocation>
</comment>
<dbReference type="Proteomes" id="UP000198928">
    <property type="component" value="Unassembled WGS sequence"/>
</dbReference>
<reference evidence="10" key="1">
    <citation type="submission" date="2016-10" db="EMBL/GenBank/DDBJ databases">
        <authorList>
            <person name="Varghese N."/>
            <person name="Submissions S."/>
        </authorList>
    </citation>
    <scope>NUCLEOTIDE SEQUENCE [LARGE SCALE GENOMIC DNA]</scope>
    <source>
        <strain evidence="10">PL19</strain>
    </source>
</reference>
<proteinExistence type="inferred from homology"/>
<accession>A0A1I4FRY5</accession>
<evidence type="ECO:0000256" key="4">
    <source>
        <dbReference type="ARBA" id="ARBA00022801"/>
    </source>
</evidence>
<keyword evidence="9" id="KW-0645">Protease</keyword>
<feature type="transmembrane region" description="Helical" evidence="7">
    <location>
        <begin position="139"/>
        <end position="158"/>
    </location>
</feature>